<evidence type="ECO:0000256" key="3">
    <source>
        <dbReference type="ARBA" id="ARBA00023125"/>
    </source>
</evidence>
<accession>A0ABQ3WQP7</accession>
<dbReference type="InterPro" id="IPR036388">
    <property type="entry name" value="WH-like_DNA-bd_sf"/>
</dbReference>
<evidence type="ECO:0000313" key="6">
    <source>
        <dbReference type="EMBL" id="GID48621.1"/>
    </source>
</evidence>
<dbReference type="Gene3D" id="1.10.10.10">
    <property type="entry name" value="Winged helix-like DNA-binding domain superfamily/Winged helix DNA-binding domain"/>
    <property type="match status" value="1"/>
</dbReference>
<dbReference type="InterPro" id="IPR036390">
    <property type="entry name" value="WH_DNA-bd_sf"/>
</dbReference>
<dbReference type="PANTHER" id="PTHR30118">
    <property type="entry name" value="HTH-TYPE TRANSCRIPTIONAL REGULATOR LEUO-RELATED"/>
    <property type="match status" value="1"/>
</dbReference>
<dbReference type="CDD" id="cd08417">
    <property type="entry name" value="PBP2_Nitroaromatics_like"/>
    <property type="match status" value="1"/>
</dbReference>
<comment type="similarity">
    <text evidence="1">Belongs to the LysR transcriptional regulatory family.</text>
</comment>
<reference evidence="6" key="1">
    <citation type="submission" date="2021-01" db="EMBL/GenBank/DDBJ databases">
        <title>Whole genome shotgun sequence of Actinoplanes capillaceus NBRC 16408.</title>
        <authorList>
            <person name="Komaki H."/>
            <person name="Tamura T."/>
        </authorList>
    </citation>
    <scope>NUCLEOTIDE SEQUENCE [LARGE SCALE GENOMIC DNA]</scope>
    <source>
        <strain evidence="6">NBRC 16408</strain>
    </source>
</reference>
<organism evidence="6">
    <name type="scientific">Actinoplanes campanulatus</name>
    <dbReference type="NCBI Taxonomy" id="113559"/>
    <lineage>
        <taxon>Bacteria</taxon>
        <taxon>Bacillati</taxon>
        <taxon>Actinomycetota</taxon>
        <taxon>Actinomycetes</taxon>
        <taxon>Micromonosporales</taxon>
        <taxon>Micromonosporaceae</taxon>
        <taxon>Actinoplanes</taxon>
    </lineage>
</organism>
<dbReference type="InterPro" id="IPR050389">
    <property type="entry name" value="LysR-type_TF"/>
</dbReference>
<gene>
    <name evidence="6" type="ORF">Aca07nite_58960</name>
</gene>
<protein>
    <submittedName>
        <fullName evidence="6">LysR family transcriptional regulator</fullName>
    </submittedName>
</protein>
<comment type="caution">
    <text evidence="6">The sequence shown here is derived from an EMBL/GenBank/DDBJ whole genome shotgun (WGS) entry which is preliminary data.</text>
</comment>
<evidence type="ECO:0000259" key="5">
    <source>
        <dbReference type="PROSITE" id="PS50931"/>
    </source>
</evidence>
<evidence type="ECO:0000256" key="2">
    <source>
        <dbReference type="ARBA" id="ARBA00023015"/>
    </source>
</evidence>
<dbReference type="PRINTS" id="PR00039">
    <property type="entry name" value="HTHLYSR"/>
</dbReference>
<keyword evidence="4" id="KW-0804">Transcription</keyword>
<feature type="domain" description="HTH lysR-type" evidence="5">
    <location>
        <begin position="19"/>
        <end position="76"/>
    </location>
</feature>
<sequence length="310" mass="34146">MVHHHRVGETPTAAELARLDLNLLVALDVLLRERSVTRAAERLNLTQPTLSASLRRLRRHFKDELLVRVGNRNELTPLGVVLAPLVATALGVVSRVFATASPADPSTSARQFTLIASDYGASVAGPPLARALADEAPSMRVHLRQASPLEYAPFEQRLREVDGLLMPHGLLPSALPHLDLYTDRWVIVTAHDNSRVGAELTLGELRELPWVVTFSGGGSGTAAWRHLQLLGVEASAQIVVDSFLAVPLFLAGTDRVALLQERLARQMTGLRLLECPFDVVPLVQALWWHPVYDLDPEHIWLREKLATLMS</sequence>
<keyword evidence="3" id="KW-0238">DNA-binding</keyword>
<dbReference type="EMBL" id="BOMF01000107">
    <property type="protein sequence ID" value="GID48621.1"/>
    <property type="molecule type" value="Genomic_DNA"/>
</dbReference>
<dbReference type="InterPro" id="IPR005119">
    <property type="entry name" value="LysR_subst-bd"/>
</dbReference>
<dbReference type="Pfam" id="PF00126">
    <property type="entry name" value="HTH_1"/>
    <property type="match status" value="1"/>
</dbReference>
<dbReference type="Pfam" id="PF03466">
    <property type="entry name" value="LysR_substrate"/>
    <property type="match status" value="1"/>
</dbReference>
<evidence type="ECO:0000256" key="4">
    <source>
        <dbReference type="ARBA" id="ARBA00023163"/>
    </source>
</evidence>
<evidence type="ECO:0000256" key="1">
    <source>
        <dbReference type="ARBA" id="ARBA00009437"/>
    </source>
</evidence>
<name>A0ABQ3WQP7_9ACTN</name>
<dbReference type="SUPFAM" id="SSF46785">
    <property type="entry name" value="Winged helix' DNA-binding domain"/>
    <property type="match status" value="1"/>
</dbReference>
<proteinExistence type="inferred from homology"/>
<dbReference type="InterPro" id="IPR000847">
    <property type="entry name" value="LysR_HTH_N"/>
</dbReference>
<dbReference type="Gene3D" id="3.40.190.10">
    <property type="entry name" value="Periplasmic binding protein-like II"/>
    <property type="match status" value="2"/>
</dbReference>
<keyword evidence="2" id="KW-0805">Transcription regulation</keyword>
<dbReference type="PROSITE" id="PS50931">
    <property type="entry name" value="HTH_LYSR"/>
    <property type="match status" value="1"/>
</dbReference>
<dbReference type="InterPro" id="IPR037402">
    <property type="entry name" value="YidZ_PBP2"/>
</dbReference>
<dbReference type="SUPFAM" id="SSF53850">
    <property type="entry name" value="Periplasmic binding protein-like II"/>
    <property type="match status" value="1"/>
</dbReference>
<dbReference type="PANTHER" id="PTHR30118:SF15">
    <property type="entry name" value="TRANSCRIPTIONAL REGULATORY PROTEIN"/>
    <property type="match status" value="1"/>
</dbReference>